<reference evidence="1" key="1">
    <citation type="submission" date="2023-04" db="EMBL/GenBank/DDBJ databases">
        <title>Draft Genome sequencing of Naganishia species isolated from polar environments using Oxford Nanopore Technology.</title>
        <authorList>
            <person name="Leo P."/>
            <person name="Venkateswaran K."/>
        </authorList>
    </citation>
    <scope>NUCLEOTIDE SEQUENCE</scope>
    <source>
        <strain evidence="1">MNA-CCFEE 5425</strain>
    </source>
</reference>
<evidence type="ECO:0000313" key="1">
    <source>
        <dbReference type="EMBL" id="KAJ9124025.1"/>
    </source>
</evidence>
<protein>
    <submittedName>
        <fullName evidence="1">Uncharacterized protein</fullName>
    </submittedName>
</protein>
<dbReference type="Proteomes" id="UP001243375">
    <property type="component" value="Unassembled WGS sequence"/>
</dbReference>
<organism evidence="1 2">
    <name type="scientific">Naganishia vaughanmartiniae</name>
    <dbReference type="NCBI Taxonomy" id="1424756"/>
    <lineage>
        <taxon>Eukaryota</taxon>
        <taxon>Fungi</taxon>
        <taxon>Dikarya</taxon>
        <taxon>Basidiomycota</taxon>
        <taxon>Agaricomycotina</taxon>
        <taxon>Tremellomycetes</taxon>
        <taxon>Filobasidiales</taxon>
        <taxon>Filobasidiaceae</taxon>
        <taxon>Naganishia</taxon>
    </lineage>
</organism>
<keyword evidence="2" id="KW-1185">Reference proteome</keyword>
<name>A0ACC2XK89_9TREE</name>
<accession>A0ACC2XK89</accession>
<dbReference type="EMBL" id="JASBWU010000002">
    <property type="protein sequence ID" value="KAJ9124025.1"/>
    <property type="molecule type" value="Genomic_DNA"/>
</dbReference>
<proteinExistence type="predicted"/>
<sequence>MAPPITKLTSTRYALVIDAGSSGSRLQIYSWQDPEAERQEIISTIKERWQREEKLGQKTKGKGKAGAKDELEWEIENALRRLVKVEKGAKGDQWIKKAEPGISTIEPESIHQYLAPLLTHALQQIPPSQHKNTPIYVLATAGMRLIPEQRQQDILEATCSLLKKDYPFRLDTMNEQGPCGESVRIISGEEEGMWGWVAVNYLMDGFGHMPHSSSSSLHDPTLLPLPKLEKERQGSLETDIPPTLVDPSQHTPTFGFLDMGGASTQIAFSPTFEELRESGYPAEELKSVSLRLLSGQVVEWPVFVASWLGFGTNKARDRYVQMKLDEWKKEEEDGELSGSMDSIEDPCLPKGLSLPSSHSQNTPPFIGTGSFSQCLTSLQHLLEKEAPCPEPHGHCLFAGLPTPHIDFGHEEQRGFIGISEYWYTAQQVLGLGGVWDWGEWERGMNEFCRKDWTTLEGQIESAGNWHDSQIDLARLQMQCFKGAWISNVLHEGIGIPRIFDAGGNQTLVDEQVGDLNDEAERRAKEKGLMGKNHFQSMDSIGNTAISWTLGKMVIEASKGVDPHGYAAESVGLNNHWTQVWHDGASRIGDALGVPVLDDKLATYGIELIWLLYLVVIAFVLSVYFSLRRRCWLSPGTIAATRRRKQSDAGEVRDWMRRRSSAMPIATDDFTTPVVRQRPFGLNRFKLLGYRMVGLADRLSSWKIRPLRTRATKHDSEPAIGLLEVSNNQNPSSYSMSSSLSLPASPHNGEAFFTPAHHVARLGTPTTHMQSVSSPSEPPSPSAASAASPATRHGGLSQKSSFSNLRPKRGHPVLPMLSTHSNANAGWNDPPVSVLGLSEGRQSSEQGVLLPSLPLKGPETTAISRNSSRMNLAEYGRLAPRPMSRGPAAEEI</sequence>
<comment type="caution">
    <text evidence="1">The sequence shown here is derived from an EMBL/GenBank/DDBJ whole genome shotgun (WGS) entry which is preliminary data.</text>
</comment>
<evidence type="ECO:0000313" key="2">
    <source>
        <dbReference type="Proteomes" id="UP001243375"/>
    </source>
</evidence>
<gene>
    <name evidence="1" type="ORF">QFC22_000818</name>
</gene>